<dbReference type="InterPro" id="IPR022711">
    <property type="entry name" value="RNase_Y_N"/>
</dbReference>
<dbReference type="GO" id="GO:0003723">
    <property type="term" value="F:RNA binding"/>
    <property type="evidence" value="ECO:0007669"/>
    <property type="project" value="UniProtKB-KW"/>
</dbReference>
<dbReference type="PROSITE" id="PS50084">
    <property type="entry name" value="KH_TYPE_1"/>
    <property type="match status" value="1"/>
</dbReference>
<evidence type="ECO:0000259" key="4">
    <source>
        <dbReference type="SMART" id="SM00322"/>
    </source>
</evidence>
<evidence type="ECO:0000256" key="2">
    <source>
        <dbReference type="SAM" id="Coils"/>
    </source>
</evidence>
<organism evidence="5">
    <name type="scientific">marine sediment metagenome</name>
    <dbReference type="NCBI Taxonomy" id="412755"/>
    <lineage>
        <taxon>unclassified sequences</taxon>
        <taxon>metagenomes</taxon>
        <taxon>ecological metagenomes</taxon>
    </lineage>
</organism>
<evidence type="ECO:0000256" key="3">
    <source>
        <dbReference type="SAM" id="Phobius"/>
    </source>
</evidence>
<keyword evidence="1" id="KW-0694">RNA-binding</keyword>
<protein>
    <recommendedName>
        <fullName evidence="4">K Homology domain-containing protein</fullName>
    </recommendedName>
</protein>
<keyword evidence="3" id="KW-0812">Transmembrane</keyword>
<dbReference type="SUPFAM" id="SSF54791">
    <property type="entry name" value="Eukaryotic type KH-domain (KH-domain type I)"/>
    <property type="match status" value="1"/>
</dbReference>
<dbReference type="InterPro" id="IPR036612">
    <property type="entry name" value="KH_dom_type_1_sf"/>
</dbReference>
<dbReference type="EMBL" id="LAZR01021594">
    <property type="protein sequence ID" value="KKL84815.1"/>
    <property type="molecule type" value="Genomic_DNA"/>
</dbReference>
<evidence type="ECO:0000256" key="1">
    <source>
        <dbReference type="ARBA" id="ARBA00022884"/>
    </source>
</evidence>
<dbReference type="InterPro" id="IPR004087">
    <property type="entry name" value="KH_dom"/>
</dbReference>
<keyword evidence="3" id="KW-0472">Membrane</keyword>
<comment type="caution">
    <text evidence="5">The sequence shown here is derived from an EMBL/GenBank/DDBJ whole genome shotgun (WGS) entry which is preliminary data.</text>
</comment>
<feature type="domain" description="K Homology" evidence="4">
    <location>
        <begin position="199"/>
        <end position="266"/>
    </location>
</feature>
<proteinExistence type="predicted"/>
<dbReference type="Gene3D" id="3.30.1370.10">
    <property type="entry name" value="K Homology domain, type 1"/>
    <property type="match status" value="1"/>
</dbReference>
<reference evidence="5" key="1">
    <citation type="journal article" date="2015" name="Nature">
        <title>Complex archaea that bridge the gap between prokaryotes and eukaryotes.</title>
        <authorList>
            <person name="Spang A."/>
            <person name="Saw J.H."/>
            <person name="Jorgensen S.L."/>
            <person name="Zaremba-Niedzwiedzka K."/>
            <person name="Martijn J."/>
            <person name="Lind A.E."/>
            <person name="van Eijk R."/>
            <person name="Schleper C."/>
            <person name="Guy L."/>
            <person name="Ettema T.J."/>
        </authorList>
    </citation>
    <scope>NUCLEOTIDE SEQUENCE</scope>
</reference>
<feature type="transmembrane region" description="Helical" evidence="3">
    <location>
        <begin position="6"/>
        <end position="26"/>
    </location>
</feature>
<dbReference type="SMART" id="SM00322">
    <property type="entry name" value="KH"/>
    <property type="match status" value="1"/>
</dbReference>
<feature type="non-terminal residue" evidence="5">
    <location>
        <position position="297"/>
    </location>
</feature>
<keyword evidence="3" id="KW-1133">Transmembrane helix</keyword>
<sequence length="297" mass="33917">MPEGAVIAIGVGLLGVFWGVLGGALLQQRITQRRIAASERSAARILNEAERRQKDIILEAKEESLRFRQQTEAELKERRKDVQRLERRLIQKEENLDRKLDSLEQRQRNLQNKEGQLENAKNELRELEEQHKQELERISSLTAGEAKEILLAQVEREIRDESNRLLREIEKEVKEEADQRARKIIATTMQRLTSDVVSETTTSVVPLPSEDMKGRIIGREGRNIRSLEHATGVDVIIDDTPDAVTLSGFDPVRREIARVALTKLLHDGRIHPARIEETVEKARKEVDVSIKEAGEEA</sequence>
<feature type="coiled-coil region" evidence="2">
    <location>
        <begin position="68"/>
        <end position="179"/>
    </location>
</feature>
<evidence type="ECO:0000313" key="5">
    <source>
        <dbReference type="EMBL" id="KKL84815.1"/>
    </source>
</evidence>
<dbReference type="PANTHER" id="PTHR12826">
    <property type="entry name" value="RIBONUCLEASE Y"/>
    <property type="match status" value="1"/>
</dbReference>
<dbReference type="InterPro" id="IPR004088">
    <property type="entry name" value="KH_dom_type_1"/>
</dbReference>
<dbReference type="PANTHER" id="PTHR12826:SF15">
    <property type="entry name" value="RIBONUCLEASE Y"/>
    <property type="match status" value="1"/>
</dbReference>
<accession>A0A0F9HT00</accession>
<dbReference type="AlphaFoldDB" id="A0A0F9HT00"/>
<keyword evidence="2" id="KW-0175">Coiled coil</keyword>
<dbReference type="Pfam" id="PF00013">
    <property type="entry name" value="KH_1"/>
    <property type="match status" value="1"/>
</dbReference>
<gene>
    <name evidence="5" type="ORF">LCGC14_1960970</name>
</gene>
<dbReference type="Pfam" id="PF12072">
    <property type="entry name" value="RNase_Y_N"/>
    <property type="match status" value="1"/>
</dbReference>
<dbReference type="CDD" id="cd22431">
    <property type="entry name" value="KH-I_RNaseY"/>
    <property type="match status" value="1"/>
</dbReference>
<name>A0A0F9HT00_9ZZZZ</name>